<protein>
    <submittedName>
        <fullName evidence="1">Uncharacterized protein</fullName>
    </submittedName>
</protein>
<dbReference type="STRING" id="1198029.A0A1U7LLU8"/>
<reference evidence="1 2" key="1">
    <citation type="submission" date="2016-04" db="EMBL/GenBank/DDBJ databases">
        <title>Evolutionary innovation and constraint leading to complex multicellularity in the Ascomycota.</title>
        <authorList>
            <person name="Cisse O."/>
            <person name="Nguyen A."/>
            <person name="Hewitt D.A."/>
            <person name="Jedd G."/>
            <person name="Stajich J.E."/>
        </authorList>
    </citation>
    <scope>NUCLEOTIDE SEQUENCE [LARGE SCALE GENOMIC DNA]</scope>
    <source>
        <strain evidence="1 2">DAH-3</strain>
    </source>
</reference>
<dbReference type="AlphaFoldDB" id="A0A1U7LLU8"/>
<feature type="non-terminal residue" evidence="1">
    <location>
        <position position="160"/>
    </location>
</feature>
<keyword evidence="2" id="KW-1185">Reference proteome</keyword>
<proteinExistence type="predicted"/>
<organism evidence="1 2">
    <name type="scientific">Neolecta irregularis (strain DAH-3)</name>
    <dbReference type="NCBI Taxonomy" id="1198029"/>
    <lineage>
        <taxon>Eukaryota</taxon>
        <taxon>Fungi</taxon>
        <taxon>Dikarya</taxon>
        <taxon>Ascomycota</taxon>
        <taxon>Taphrinomycotina</taxon>
        <taxon>Neolectales</taxon>
        <taxon>Neolectaceae</taxon>
        <taxon>Neolecta</taxon>
    </lineage>
</organism>
<name>A0A1U7LLU8_NEOID</name>
<comment type="caution">
    <text evidence="1">The sequence shown here is derived from an EMBL/GenBank/DDBJ whole genome shotgun (WGS) entry which is preliminary data.</text>
</comment>
<sequence length="160" mass="17943">MFLMSLNTGFDIKFIDGVDGDAVADKAIPGNTKEGLSPLPGVTALIMEDDINWSFRLKESLSAIAVNINHLESQRLGDQYVFDRKNPYTLTWDIIYLGSCLESVPKKDVAATFYDDTVPSRENTTEHYLAILNHFRAPQKHRIVIEAQAPVCTYGYSVTR</sequence>
<evidence type="ECO:0000313" key="1">
    <source>
        <dbReference type="EMBL" id="OLL23640.1"/>
    </source>
</evidence>
<evidence type="ECO:0000313" key="2">
    <source>
        <dbReference type="Proteomes" id="UP000186594"/>
    </source>
</evidence>
<dbReference type="OrthoDB" id="47375at2759"/>
<dbReference type="EMBL" id="LXFE01001397">
    <property type="protein sequence ID" value="OLL23640.1"/>
    <property type="molecule type" value="Genomic_DNA"/>
</dbReference>
<gene>
    <name evidence="1" type="ORF">NEOLI_005378</name>
</gene>
<accession>A0A1U7LLU8</accession>
<dbReference type="Proteomes" id="UP000186594">
    <property type="component" value="Unassembled WGS sequence"/>
</dbReference>